<dbReference type="AlphaFoldDB" id="A0A438GJA3"/>
<gene>
    <name evidence="1" type="ORF">CK203_057540</name>
</gene>
<name>A0A438GJA3_VITVI</name>
<reference evidence="1 2" key="1">
    <citation type="journal article" date="2018" name="PLoS Genet.">
        <title>Population sequencing reveals clonal diversity and ancestral inbreeding in the grapevine cultivar Chardonnay.</title>
        <authorList>
            <person name="Roach M.J."/>
            <person name="Johnson D.L."/>
            <person name="Bohlmann J."/>
            <person name="van Vuuren H.J."/>
            <person name="Jones S.J."/>
            <person name="Pretorius I.S."/>
            <person name="Schmidt S.A."/>
            <person name="Borneman A.R."/>
        </authorList>
    </citation>
    <scope>NUCLEOTIDE SEQUENCE [LARGE SCALE GENOMIC DNA]</scope>
    <source>
        <strain evidence="2">cv. Chardonnay</strain>
        <tissue evidence="1">Leaf</tissue>
    </source>
</reference>
<evidence type="ECO:0000313" key="2">
    <source>
        <dbReference type="Proteomes" id="UP000288805"/>
    </source>
</evidence>
<organism evidence="1 2">
    <name type="scientific">Vitis vinifera</name>
    <name type="common">Grape</name>
    <dbReference type="NCBI Taxonomy" id="29760"/>
    <lineage>
        <taxon>Eukaryota</taxon>
        <taxon>Viridiplantae</taxon>
        <taxon>Streptophyta</taxon>
        <taxon>Embryophyta</taxon>
        <taxon>Tracheophyta</taxon>
        <taxon>Spermatophyta</taxon>
        <taxon>Magnoliopsida</taxon>
        <taxon>eudicotyledons</taxon>
        <taxon>Gunneridae</taxon>
        <taxon>Pentapetalae</taxon>
        <taxon>rosids</taxon>
        <taxon>Vitales</taxon>
        <taxon>Vitaceae</taxon>
        <taxon>Viteae</taxon>
        <taxon>Vitis</taxon>
    </lineage>
</organism>
<dbReference type="EMBL" id="QGNW01000418">
    <property type="protein sequence ID" value="RVW72290.1"/>
    <property type="molecule type" value="Genomic_DNA"/>
</dbReference>
<proteinExistence type="predicted"/>
<protein>
    <submittedName>
        <fullName evidence="1">Uncharacterized protein</fullName>
    </submittedName>
</protein>
<evidence type="ECO:0000313" key="1">
    <source>
        <dbReference type="EMBL" id="RVW72290.1"/>
    </source>
</evidence>
<comment type="caution">
    <text evidence="1">The sequence shown here is derived from an EMBL/GenBank/DDBJ whole genome shotgun (WGS) entry which is preliminary data.</text>
</comment>
<dbReference type="Proteomes" id="UP000288805">
    <property type="component" value="Unassembled WGS sequence"/>
</dbReference>
<sequence>MRYCRPPFGVILFYDFSSSDHLGIEADGGGEIRRNAADSSGAEDGLLRKTQTEEKKKRYLGAFQEMENGDIPRKRAGKWNNSVRLVRVHFSPIICALFRCFPLFLKWVLGPGNAEILDIVHVSKEGAFPMLSTYQRRSLSEALYCHGEGVYAVSLGFSCHFHASHHCISFAWPWQSHYDQKNYGPGSLKSFQCPSQCSKRCSKTQHYKPCTFFC</sequence>
<accession>A0A438GJA3</accession>